<dbReference type="PANTHER" id="PTHR47441:SF3">
    <property type="entry name" value="RELEASE FACTOR GLUTAMINE METHYLTRANSFERASE"/>
    <property type="match status" value="1"/>
</dbReference>
<dbReference type="GO" id="GO:0032259">
    <property type="term" value="P:methylation"/>
    <property type="evidence" value="ECO:0007669"/>
    <property type="project" value="UniProtKB-KW"/>
</dbReference>
<feature type="binding site" evidence="4">
    <location>
        <position position="188"/>
    </location>
    <ligand>
        <name>S-adenosyl-L-methionine</name>
        <dbReference type="ChEBI" id="CHEBI:59789"/>
    </ligand>
</feature>
<gene>
    <name evidence="4 6" type="primary">prmC</name>
    <name evidence="6" type="ORF">DXZ20_00845</name>
</gene>
<keyword evidence="3 4" id="KW-0949">S-adenosyl-L-methionine</keyword>
<evidence type="ECO:0000256" key="3">
    <source>
        <dbReference type="ARBA" id="ARBA00022691"/>
    </source>
</evidence>
<comment type="catalytic activity">
    <reaction evidence="4">
        <text>L-glutaminyl-[peptide chain release factor] + S-adenosyl-L-methionine = N(5)-methyl-L-glutaminyl-[peptide chain release factor] + S-adenosyl-L-homocysteine + H(+)</text>
        <dbReference type="Rhea" id="RHEA:42896"/>
        <dbReference type="Rhea" id="RHEA-COMP:10271"/>
        <dbReference type="Rhea" id="RHEA-COMP:10272"/>
        <dbReference type="ChEBI" id="CHEBI:15378"/>
        <dbReference type="ChEBI" id="CHEBI:30011"/>
        <dbReference type="ChEBI" id="CHEBI:57856"/>
        <dbReference type="ChEBI" id="CHEBI:59789"/>
        <dbReference type="ChEBI" id="CHEBI:61891"/>
        <dbReference type="EC" id="2.1.1.297"/>
    </reaction>
</comment>
<dbReference type="GO" id="GO:0003676">
    <property type="term" value="F:nucleic acid binding"/>
    <property type="evidence" value="ECO:0007669"/>
    <property type="project" value="InterPro"/>
</dbReference>
<feature type="binding site" evidence="4">
    <location>
        <position position="205"/>
    </location>
    <ligand>
        <name>S-adenosyl-L-methionine</name>
        <dbReference type="ChEBI" id="CHEBI:59789"/>
    </ligand>
</feature>
<feature type="domain" description="Methyltransferase" evidence="5">
    <location>
        <begin position="134"/>
        <end position="263"/>
    </location>
</feature>
<dbReference type="CDD" id="cd02440">
    <property type="entry name" value="AdoMet_MTases"/>
    <property type="match status" value="1"/>
</dbReference>
<dbReference type="HAMAP" id="MF_02126">
    <property type="entry name" value="RF_methyltr_PrmC"/>
    <property type="match status" value="1"/>
</dbReference>
<dbReference type="InterPro" id="IPR019874">
    <property type="entry name" value="RF_methyltr_PrmC"/>
</dbReference>
<comment type="similarity">
    <text evidence="4">Belongs to the protein N5-glutamine methyltransferase family. PrmC subfamily.</text>
</comment>
<dbReference type="InterPro" id="IPR029063">
    <property type="entry name" value="SAM-dependent_MTases_sf"/>
</dbReference>
<comment type="function">
    <text evidence="4">Methylates the class 1 translation termination release factors RF1/PrfA and RF2/PrfB on the glutamine residue of the universally conserved GGQ motif.</text>
</comment>
<feature type="binding site" evidence="4">
    <location>
        <position position="160"/>
    </location>
    <ligand>
        <name>S-adenosyl-L-methionine</name>
        <dbReference type="ChEBI" id="CHEBI:59789"/>
    </ligand>
</feature>
<dbReference type="InterPro" id="IPR004556">
    <property type="entry name" value="HemK-like"/>
</dbReference>
<evidence type="ECO:0000313" key="7">
    <source>
        <dbReference type="Proteomes" id="UP000481033"/>
    </source>
</evidence>
<evidence type="ECO:0000313" key="6">
    <source>
        <dbReference type="EMBL" id="NEZ54271.1"/>
    </source>
</evidence>
<dbReference type="PROSITE" id="PS00092">
    <property type="entry name" value="N6_MTASE"/>
    <property type="match status" value="1"/>
</dbReference>
<dbReference type="AlphaFoldDB" id="A0A6M0RF84"/>
<evidence type="ECO:0000256" key="1">
    <source>
        <dbReference type="ARBA" id="ARBA00022603"/>
    </source>
</evidence>
<dbReference type="NCBIfam" id="TIGR00536">
    <property type="entry name" value="hemK_fam"/>
    <property type="match status" value="1"/>
</dbReference>
<name>A0A6M0RF84_9CYAN</name>
<organism evidence="6 7">
    <name type="scientific">Adonisia turfae CCMR0081</name>
    <dbReference type="NCBI Taxonomy" id="2292702"/>
    <lineage>
        <taxon>Bacteria</taxon>
        <taxon>Bacillati</taxon>
        <taxon>Cyanobacteriota</taxon>
        <taxon>Adonisia</taxon>
        <taxon>Adonisia turfae</taxon>
    </lineage>
</organism>
<keyword evidence="1 4" id="KW-0489">Methyltransferase</keyword>
<accession>A0A6M0RF84</accession>
<dbReference type="SUPFAM" id="SSF53335">
    <property type="entry name" value="S-adenosyl-L-methionine-dependent methyltransferases"/>
    <property type="match status" value="1"/>
</dbReference>
<protein>
    <recommendedName>
        <fullName evidence="4">Release factor glutamine methyltransferase</fullName>
        <shortName evidence="4">RF MTase</shortName>
        <ecNumber evidence="4">2.1.1.297</ecNumber>
    </recommendedName>
    <alternativeName>
        <fullName evidence="4">N5-glutamine methyltransferase PrmC</fullName>
    </alternativeName>
    <alternativeName>
        <fullName evidence="4">Protein-(glutamine-N5) MTase PrmC</fullName>
    </alternativeName>
    <alternativeName>
        <fullName evidence="4">Protein-glutamine N-methyltransferase PrmC</fullName>
    </alternativeName>
</protein>
<evidence type="ECO:0000256" key="2">
    <source>
        <dbReference type="ARBA" id="ARBA00022679"/>
    </source>
</evidence>
<sequence>MEDKAFEAVPGDVLYTWILQARSDAQKNNVPLYEVDWFLQGVSSLSPSELSLGLYRDRVVPLRYSLDWLTQQWQRRLTERVPVQYLVGETPWRDLMLTVTPDVLIPRPETELMVEIMQAWVKQNKNLPEPMVWADLGTGSGAIAIAIAKAFPDAQVLAVDISSEALAIARQNAQRNGANNLEFHQGNWFEPLRDWRGKLSGVITNPPYIPSQMVLDLEPEVTNHEPHRALDGGNDGLEDIRLLIAKAPKFLQPGGLWLTEHMQGQAQTIAAMLAATDIYKDIQIHPDLAGIERFISATFSPWIPAMLKPARVFK</sequence>
<proteinExistence type="inferred from homology"/>
<dbReference type="InterPro" id="IPR052663">
    <property type="entry name" value="RF_glutamine_MTase_cyano"/>
</dbReference>
<feature type="binding site" evidence="4">
    <location>
        <begin position="205"/>
        <end position="208"/>
    </location>
    <ligand>
        <name>substrate</name>
    </ligand>
</feature>
<dbReference type="EMBL" id="QXHD01000003">
    <property type="protein sequence ID" value="NEZ54271.1"/>
    <property type="molecule type" value="Genomic_DNA"/>
</dbReference>
<dbReference type="EC" id="2.1.1.297" evidence="4"/>
<dbReference type="Gene3D" id="3.40.50.150">
    <property type="entry name" value="Vaccinia Virus protein VP39"/>
    <property type="match status" value="1"/>
</dbReference>
<dbReference type="GO" id="GO:0102559">
    <property type="term" value="F:peptide chain release factor N(5)-glutamine methyltransferase activity"/>
    <property type="evidence" value="ECO:0007669"/>
    <property type="project" value="UniProtKB-EC"/>
</dbReference>
<dbReference type="NCBIfam" id="TIGR03534">
    <property type="entry name" value="RF_mod_PrmC"/>
    <property type="match status" value="1"/>
</dbReference>
<evidence type="ECO:0000256" key="4">
    <source>
        <dbReference type="HAMAP-Rule" id="MF_02126"/>
    </source>
</evidence>
<feature type="binding site" evidence="4">
    <location>
        <begin position="137"/>
        <end position="141"/>
    </location>
    <ligand>
        <name>S-adenosyl-L-methionine</name>
        <dbReference type="ChEBI" id="CHEBI:59789"/>
    </ligand>
</feature>
<dbReference type="InterPro" id="IPR025714">
    <property type="entry name" value="Methyltranfer_dom"/>
</dbReference>
<dbReference type="Proteomes" id="UP000481033">
    <property type="component" value="Unassembled WGS sequence"/>
</dbReference>
<dbReference type="RefSeq" id="WP_163695764.1">
    <property type="nucleotide sequence ID" value="NZ_QXHD01000003.1"/>
</dbReference>
<keyword evidence="2 4" id="KW-0808">Transferase</keyword>
<reference evidence="6 7" key="1">
    <citation type="journal article" date="2020" name="Microb. Ecol.">
        <title>Ecogenomics of the Marine Benthic Filamentous Cyanobacterium Adonisia.</title>
        <authorList>
            <person name="Walter J.M."/>
            <person name="Coutinho F.H."/>
            <person name="Leomil L."/>
            <person name="Hargreaves P.I."/>
            <person name="Campeao M.E."/>
            <person name="Vieira V.V."/>
            <person name="Silva B.S."/>
            <person name="Fistarol G.O."/>
            <person name="Salomon P.S."/>
            <person name="Sawabe T."/>
            <person name="Mino S."/>
            <person name="Hosokawa M."/>
            <person name="Miyashita H."/>
            <person name="Maruyama F."/>
            <person name="van Verk M.C."/>
            <person name="Dutilh B.E."/>
            <person name="Thompson C.C."/>
            <person name="Thompson F.L."/>
        </authorList>
    </citation>
    <scope>NUCLEOTIDE SEQUENCE [LARGE SCALE GENOMIC DNA]</scope>
    <source>
        <strain evidence="6 7">CCMR0081</strain>
    </source>
</reference>
<keyword evidence="7" id="KW-1185">Reference proteome</keyword>
<dbReference type="InterPro" id="IPR002052">
    <property type="entry name" value="DNA_methylase_N6_adenine_CS"/>
</dbReference>
<dbReference type="Pfam" id="PF13847">
    <property type="entry name" value="Methyltransf_31"/>
    <property type="match status" value="1"/>
</dbReference>
<dbReference type="PANTHER" id="PTHR47441">
    <property type="match status" value="1"/>
</dbReference>
<comment type="caution">
    <text evidence="6">The sequence shown here is derived from an EMBL/GenBank/DDBJ whole genome shotgun (WGS) entry which is preliminary data.</text>
</comment>
<evidence type="ECO:0000259" key="5">
    <source>
        <dbReference type="Pfam" id="PF13847"/>
    </source>
</evidence>